<dbReference type="UniPathway" id="UPA00056">
    <property type="reaction ID" value="UER00092"/>
</dbReference>
<dbReference type="PIRSF" id="PIRSF006205">
    <property type="entry name" value="Dxp_reductismrs"/>
    <property type="match status" value="1"/>
</dbReference>
<dbReference type="InterPro" id="IPR026877">
    <property type="entry name" value="DXPR_C"/>
</dbReference>
<evidence type="ECO:0000256" key="4">
    <source>
        <dbReference type="ARBA" id="ARBA00022857"/>
    </source>
</evidence>
<keyword evidence="5 9" id="KW-0560">Oxidoreductase</keyword>
<dbReference type="NCBIfam" id="NF009114">
    <property type="entry name" value="PRK12464.1"/>
    <property type="match status" value="1"/>
</dbReference>
<dbReference type="EMBL" id="SULG01000054">
    <property type="protein sequence ID" value="TLD41283.1"/>
    <property type="molecule type" value="Genomic_DNA"/>
</dbReference>
<evidence type="ECO:0000256" key="3">
    <source>
        <dbReference type="ARBA" id="ARBA00022723"/>
    </source>
</evidence>
<evidence type="ECO:0000256" key="5">
    <source>
        <dbReference type="ARBA" id="ARBA00023002"/>
    </source>
</evidence>
<evidence type="ECO:0000256" key="9">
    <source>
        <dbReference type="HAMAP-Rule" id="MF_00183"/>
    </source>
</evidence>
<sequence>MKNIVILGSTGSIGKNTLEVARNLKDKFRVIGLSSNSRWELLSDQIEEFKPTYIALNDSKLVEKIKGRFPNNNVKVITGSNCLEEIVLREEVDIVVSAVVGAVGLPAAIATLQQGKILALANKESLVMAGHIVMSLAKKNQILPVDSEHSAIFQSLQSGKPSEIKRVIITASGGPFYDYPLEKLSDVSPAQALKHPTWQMGQKITIDSATLMNKALEIIEAKWLFDLKIEQIDVVIHPQSIIHSMVEFCDGSVIAQMGMPDMKVPIQYALTYPERKALSVKSFDLSSIGNLTFKKPDMEKFPALKLGYQAAREGGTIGATLNAANEVAVQAFLDGHIRFTEIVSYVEKMVNDHHFIKNPCLEDVLAADIWARQEIKNALFKRIN</sequence>
<keyword evidence="6 9" id="KW-0464">Manganese</keyword>
<evidence type="ECO:0000256" key="6">
    <source>
        <dbReference type="ARBA" id="ARBA00023211"/>
    </source>
</evidence>
<feature type="binding site" evidence="9">
    <location>
        <position position="217"/>
    </location>
    <ligand>
        <name>1-deoxy-D-xylulose 5-phosphate</name>
        <dbReference type="ChEBI" id="CHEBI:57792"/>
    </ligand>
</feature>
<dbReference type="EC" id="1.1.1.267" evidence="9"/>
<dbReference type="GO" id="GO:0030604">
    <property type="term" value="F:1-deoxy-D-xylulose-5-phosphate reductoisomerase activity"/>
    <property type="evidence" value="ECO:0007669"/>
    <property type="project" value="UniProtKB-UniRule"/>
</dbReference>
<feature type="domain" description="1-deoxy-D-xylulose 5-phosphate reductoisomerase N-terminal" evidence="10">
    <location>
        <begin position="4"/>
        <end position="130"/>
    </location>
</feature>
<dbReference type="Pfam" id="PF02670">
    <property type="entry name" value="DXP_reductoisom"/>
    <property type="match status" value="1"/>
</dbReference>
<dbReference type="NCBIfam" id="TIGR00243">
    <property type="entry name" value="Dxr"/>
    <property type="match status" value="1"/>
</dbReference>
<feature type="binding site" evidence="9">
    <location>
        <position position="148"/>
    </location>
    <ligand>
        <name>Mn(2+)</name>
        <dbReference type="ChEBI" id="CHEBI:29035"/>
    </ligand>
</feature>
<dbReference type="HAMAP" id="MF_00183">
    <property type="entry name" value="DXP_reductoisom"/>
    <property type="match status" value="1"/>
</dbReference>
<dbReference type="InterPro" id="IPR036169">
    <property type="entry name" value="DXPR_C_sf"/>
</dbReference>
<keyword evidence="4 9" id="KW-0521">NADP</keyword>
<dbReference type="PANTHER" id="PTHR30525">
    <property type="entry name" value="1-DEOXY-D-XYLULOSE 5-PHOSPHATE REDUCTOISOMERASE"/>
    <property type="match status" value="1"/>
</dbReference>
<feature type="binding site" evidence="9">
    <location>
        <position position="201"/>
    </location>
    <ligand>
        <name>NADPH</name>
        <dbReference type="ChEBI" id="CHEBI:57783"/>
    </ligand>
</feature>
<accession>A0A533Q9B4</accession>
<feature type="binding site" evidence="9">
    <location>
        <position position="208"/>
    </location>
    <ligand>
        <name>1-deoxy-D-xylulose 5-phosphate</name>
        <dbReference type="ChEBI" id="CHEBI:57792"/>
    </ligand>
</feature>
<comment type="caution">
    <text evidence="9">Lacks conserved residue(s) required for the propagation of feature annotation.</text>
</comment>
<evidence type="ECO:0000256" key="2">
    <source>
        <dbReference type="ARBA" id="ARBA00006825"/>
    </source>
</evidence>
<dbReference type="GO" id="GO:0070402">
    <property type="term" value="F:NADPH binding"/>
    <property type="evidence" value="ECO:0007669"/>
    <property type="project" value="InterPro"/>
</dbReference>
<keyword evidence="3 9" id="KW-0479">Metal-binding</keyword>
<feature type="binding site" evidence="9">
    <location>
        <position position="11"/>
    </location>
    <ligand>
        <name>NADPH</name>
        <dbReference type="ChEBI" id="CHEBI:57783"/>
    </ligand>
</feature>
<dbReference type="InterPro" id="IPR013644">
    <property type="entry name" value="DXP_reductoisomerase_C"/>
</dbReference>
<feature type="binding site" evidence="9">
    <location>
        <position position="147"/>
    </location>
    <ligand>
        <name>1-deoxy-D-xylulose 5-phosphate</name>
        <dbReference type="ChEBI" id="CHEBI:57792"/>
    </ligand>
</feature>
<evidence type="ECO:0000259" key="11">
    <source>
        <dbReference type="Pfam" id="PF08436"/>
    </source>
</evidence>
<dbReference type="InterPro" id="IPR013512">
    <property type="entry name" value="DXP_reductoisomerase_N"/>
</dbReference>
<comment type="catalytic activity">
    <reaction evidence="8">
        <text>2-C-methyl-D-erythritol 4-phosphate + NADP(+) = 1-deoxy-D-xylulose 5-phosphate + NADPH + H(+)</text>
        <dbReference type="Rhea" id="RHEA:13717"/>
        <dbReference type="ChEBI" id="CHEBI:15378"/>
        <dbReference type="ChEBI" id="CHEBI:57783"/>
        <dbReference type="ChEBI" id="CHEBI:57792"/>
        <dbReference type="ChEBI" id="CHEBI:58262"/>
        <dbReference type="ChEBI" id="CHEBI:58349"/>
        <dbReference type="EC" id="1.1.1.267"/>
    </reaction>
    <physiologicalReaction direction="right-to-left" evidence="8">
        <dbReference type="Rhea" id="RHEA:13719"/>
    </physiologicalReaction>
</comment>
<dbReference type="Proteomes" id="UP000319783">
    <property type="component" value="Unassembled WGS sequence"/>
</dbReference>
<feature type="binding site" evidence="9">
    <location>
        <position position="124"/>
    </location>
    <ligand>
        <name>NADPH</name>
        <dbReference type="ChEBI" id="CHEBI:57783"/>
    </ligand>
</feature>
<feature type="binding site" evidence="9">
    <location>
        <position position="146"/>
    </location>
    <ligand>
        <name>Mn(2+)</name>
        <dbReference type="ChEBI" id="CHEBI:29035"/>
    </ligand>
</feature>
<dbReference type="InterPro" id="IPR003821">
    <property type="entry name" value="DXP_reductoisomerase"/>
</dbReference>
<comment type="caution">
    <text evidence="13">The sequence shown here is derived from an EMBL/GenBank/DDBJ whole genome shotgun (WGS) entry which is preliminary data.</text>
</comment>
<dbReference type="Pfam" id="PF08436">
    <property type="entry name" value="DXP_redisom_C"/>
    <property type="match status" value="1"/>
</dbReference>
<dbReference type="Gene3D" id="1.10.1740.10">
    <property type="match status" value="1"/>
</dbReference>
<dbReference type="InterPro" id="IPR036291">
    <property type="entry name" value="NAD(P)-bd_dom_sf"/>
</dbReference>
<keyword evidence="9" id="KW-0460">Magnesium</keyword>
<dbReference type="SUPFAM" id="SSF69055">
    <property type="entry name" value="1-deoxy-D-xylulose-5-phosphate reductoisomerase, C-terminal domain"/>
    <property type="match status" value="1"/>
</dbReference>
<dbReference type="AlphaFoldDB" id="A0A533Q9B4"/>
<dbReference type="PANTHER" id="PTHR30525:SF0">
    <property type="entry name" value="1-DEOXY-D-XYLULOSE 5-PHOSPHATE REDUCTOISOMERASE, CHLOROPLASTIC"/>
    <property type="match status" value="1"/>
</dbReference>
<evidence type="ECO:0000259" key="12">
    <source>
        <dbReference type="Pfam" id="PF13288"/>
    </source>
</evidence>
<gene>
    <name evidence="9" type="primary">dxr</name>
    <name evidence="13" type="ORF">JETT_2437</name>
</gene>
<feature type="domain" description="1-deoxy-D-xylulose 5-phosphate reductoisomerase C-terminal" evidence="11">
    <location>
        <begin position="142"/>
        <end position="225"/>
    </location>
</feature>
<feature type="binding site" evidence="9">
    <location>
        <position position="172"/>
    </location>
    <ligand>
        <name>1-deoxy-D-xylulose 5-phosphate</name>
        <dbReference type="ChEBI" id="CHEBI:57792"/>
    </ligand>
</feature>
<feature type="binding site" evidence="9">
    <location>
        <position position="123"/>
    </location>
    <ligand>
        <name>1-deoxy-D-xylulose 5-phosphate</name>
        <dbReference type="ChEBI" id="CHEBI:57792"/>
    </ligand>
</feature>
<feature type="binding site" evidence="9">
    <location>
        <position position="213"/>
    </location>
    <ligand>
        <name>1-deoxy-D-xylulose 5-phosphate</name>
        <dbReference type="ChEBI" id="CHEBI:57792"/>
    </ligand>
</feature>
<feature type="binding site" evidence="9">
    <location>
        <position position="13"/>
    </location>
    <ligand>
        <name>NADPH</name>
        <dbReference type="ChEBI" id="CHEBI:57783"/>
    </ligand>
</feature>
<comment type="cofactor">
    <cofactor evidence="9">
        <name>Mg(2+)</name>
        <dbReference type="ChEBI" id="CHEBI:18420"/>
    </cofactor>
    <cofactor evidence="9">
        <name>Mn(2+)</name>
        <dbReference type="ChEBI" id="CHEBI:29035"/>
    </cofactor>
</comment>
<keyword evidence="7 9" id="KW-0414">Isoprene biosynthesis</keyword>
<name>A0A533Q9B4_9BACT</name>
<evidence type="ECO:0000313" key="13">
    <source>
        <dbReference type="EMBL" id="TLD41283.1"/>
    </source>
</evidence>
<organism evidence="13 14">
    <name type="scientific">Candidatus Jettenia ecosi</name>
    <dbReference type="NCBI Taxonomy" id="2494326"/>
    <lineage>
        <taxon>Bacteria</taxon>
        <taxon>Pseudomonadati</taxon>
        <taxon>Planctomycetota</taxon>
        <taxon>Candidatus Brocadiia</taxon>
        <taxon>Candidatus Brocadiales</taxon>
        <taxon>Candidatus Brocadiaceae</taxon>
        <taxon>Candidatus Jettenia</taxon>
    </lineage>
</organism>
<protein>
    <recommendedName>
        <fullName evidence="9">1-deoxy-D-xylulose 5-phosphate reductoisomerase</fullName>
        <shortName evidence="9">DXP reductoisomerase</shortName>
        <ecNumber evidence="9">1.1.1.267</ecNumber>
    </recommendedName>
    <alternativeName>
        <fullName evidence="9">1-deoxyxylulose-5-phosphate reductoisomerase</fullName>
    </alternativeName>
    <alternativeName>
        <fullName evidence="9">2-C-methyl-D-erythritol 4-phosphate synthase</fullName>
    </alternativeName>
</protein>
<dbReference type="GO" id="GO:0051484">
    <property type="term" value="P:isopentenyl diphosphate biosynthetic process, methylerythritol 4-phosphate pathway involved in terpenoid biosynthetic process"/>
    <property type="evidence" value="ECO:0007669"/>
    <property type="project" value="UniProtKB-ARBA"/>
</dbReference>
<feature type="binding site" evidence="9">
    <location>
        <position position="10"/>
    </location>
    <ligand>
        <name>NADPH</name>
        <dbReference type="ChEBI" id="CHEBI:57783"/>
    </ligand>
</feature>
<dbReference type="SUPFAM" id="SSF55347">
    <property type="entry name" value="Glyceraldehyde-3-phosphate dehydrogenase-like, C-terminal domain"/>
    <property type="match status" value="1"/>
</dbReference>
<dbReference type="GO" id="GO:0030145">
    <property type="term" value="F:manganese ion binding"/>
    <property type="evidence" value="ECO:0007669"/>
    <property type="project" value="TreeGrafter"/>
</dbReference>
<evidence type="ECO:0000313" key="14">
    <source>
        <dbReference type="Proteomes" id="UP000319783"/>
    </source>
</evidence>
<evidence type="ECO:0000256" key="1">
    <source>
        <dbReference type="ARBA" id="ARBA00005094"/>
    </source>
</evidence>
<evidence type="ECO:0000259" key="10">
    <source>
        <dbReference type="Pfam" id="PF02670"/>
    </source>
</evidence>
<dbReference type="GO" id="GO:0016853">
    <property type="term" value="F:isomerase activity"/>
    <property type="evidence" value="ECO:0007669"/>
    <property type="project" value="UniProtKB-KW"/>
</dbReference>
<comment type="function">
    <text evidence="9">Catalyzes the NADPH-dependent rearrangement and reduction of 1-deoxy-D-xylulose-5-phosphate (DXP) to 2-C-methyl-D-erythritol 4-phosphate (MEP).</text>
</comment>
<dbReference type="Gene3D" id="3.40.50.720">
    <property type="entry name" value="NAD(P)-binding Rossmann-like Domain"/>
    <property type="match status" value="1"/>
</dbReference>
<comment type="pathway">
    <text evidence="1 9">Isoprenoid biosynthesis; isopentenyl diphosphate biosynthesis via DXP pathway; isopentenyl diphosphate from 1-deoxy-D-xylulose 5-phosphate: step 1/6.</text>
</comment>
<feature type="domain" description="DXP reductoisomerase C-terminal" evidence="12">
    <location>
        <begin position="257"/>
        <end position="373"/>
    </location>
</feature>
<feature type="binding site" evidence="9">
    <location>
        <position position="148"/>
    </location>
    <ligand>
        <name>1-deoxy-D-xylulose 5-phosphate</name>
        <dbReference type="ChEBI" id="CHEBI:57792"/>
    </ligand>
</feature>
<feature type="binding site" evidence="9">
    <location>
        <position position="12"/>
    </location>
    <ligand>
        <name>NADPH</name>
        <dbReference type="ChEBI" id="CHEBI:57783"/>
    </ligand>
</feature>
<evidence type="ECO:0000256" key="7">
    <source>
        <dbReference type="ARBA" id="ARBA00023229"/>
    </source>
</evidence>
<comment type="similarity">
    <text evidence="2 9">Belongs to the DXR family.</text>
</comment>
<evidence type="ECO:0000256" key="8">
    <source>
        <dbReference type="ARBA" id="ARBA00048543"/>
    </source>
</evidence>
<reference evidence="13 14" key="1">
    <citation type="submission" date="2019-04" db="EMBL/GenBank/DDBJ databases">
        <title>Genome of a novel bacterium Candidatus Jettenia ecosi reconstructed from metagenome of an anammox bioreactor.</title>
        <authorList>
            <person name="Mardanov A.V."/>
            <person name="Beletsky A.V."/>
            <person name="Ravin N.V."/>
            <person name="Botchkova E.A."/>
            <person name="Litti Y.V."/>
            <person name="Nozhevnikova A.N."/>
        </authorList>
    </citation>
    <scope>NUCLEOTIDE SEQUENCE [LARGE SCALE GENOMIC DNA]</scope>
    <source>
        <strain evidence="13">J2</strain>
    </source>
</reference>
<proteinExistence type="inferred from homology"/>
<dbReference type="FunFam" id="3.40.50.720:FF:000045">
    <property type="entry name" value="1-deoxy-D-xylulose 5-phosphate reductoisomerase"/>
    <property type="match status" value="1"/>
</dbReference>
<keyword evidence="13" id="KW-0413">Isomerase</keyword>
<feature type="binding site" evidence="9">
    <location>
        <position position="195"/>
    </location>
    <ligand>
        <name>1-deoxy-D-xylulose 5-phosphate</name>
        <dbReference type="ChEBI" id="CHEBI:57792"/>
    </ligand>
</feature>
<feature type="binding site" evidence="9">
    <location>
        <position position="217"/>
    </location>
    <ligand>
        <name>Mn(2+)</name>
        <dbReference type="ChEBI" id="CHEBI:29035"/>
    </ligand>
</feature>
<feature type="binding site" evidence="9">
    <location>
        <position position="214"/>
    </location>
    <ligand>
        <name>1-deoxy-D-xylulose 5-phosphate</name>
        <dbReference type="ChEBI" id="CHEBI:57792"/>
    </ligand>
</feature>
<dbReference type="SUPFAM" id="SSF51735">
    <property type="entry name" value="NAD(P)-binding Rossmann-fold domains"/>
    <property type="match status" value="1"/>
</dbReference>
<feature type="binding site" evidence="9">
    <location>
        <position position="122"/>
    </location>
    <ligand>
        <name>NADPH</name>
        <dbReference type="ChEBI" id="CHEBI:57783"/>
    </ligand>
</feature>
<dbReference type="Pfam" id="PF13288">
    <property type="entry name" value="DXPR_C"/>
    <property type="match status" value="1"/>
</dbReference>